<dbReference type="InterPro" id="IPR001789">
    <property type="entry name" value="Sig_transdc_resp-reg_receiver"/>
</dbReference>
<sequence length="128" mass="14197">MGKIVIVDDDAAFVGTLKDKIHALYPLLEVITCTDPLQALAVLKKEQVDLLLVDLEMPTLDGSKIFKYAVSIGMDKNRIVILSGRDSDYLHEQFPMGTCLAVLNKYEAKQKAVLDMIFSSMHRKAAAN</sequence>
<feature type="modified residue" description="4-aspartylphosphate" evidence="2">
    <location>
        <position position="54"/>
    </location>
</feature>
<protein>
    <submittedName>
        <fullName evidence="4">Response regulator</fullName>
    </submittedName>
</protein>
<dbReference type="GO" id="GO:0000160">
    <property type="term" value="P:phosphorelay signal transduction system"/>
    <property type="evidence" value="ECO:0007669"/>
    <property type="project" value="InterPro"/>
</dbReference>
<organism evidence="4 5">
    <name type="scientific">Geomonas terrae</name>
    <dbReference type="NCBI Taxonomy" id="2562681"/>
    <lineage>
        <taxon>Bacteria</taxon>
        <taxon>Pseudomonadati</taxon>
        <taxon>Thermodesulfobacteriota</taxon>
        <taxon>Desulfuromonadia</taxon>
        <taxon>Geobacterales</taxon>
        <taxon>Geobacteraceae</taxon>
        <taxon>Geomonas</taxon>
    </lineage>
</organism>
<dbReference type="InterPro" id="IPR050595">
    <property type="entry name" value="Bact_response_regulator"/>
</dbReference>
<dbReference type="SUPFAM" id="SSF52172">
    <property type="entry name" value="CheY-like"/>
    <property type="match status" value="1"/>
</dbReference>
<evidence type="ECO:0000256" key="2">
    <source>
        <dbReference type="PROSITE-ProRule" id="PRU00169"/>
    </source>
</evidence>
<evidence type="ECO:0000313" key="4">
    <source>
        <dbReference type="EMBL" id="TGU71321.1"/>
    </source>
</evidence>
<evidence type="ECO:0000313" key="5">
    <source>
        <dbReference type="Proteomes" id="UP000306416"/>
    </source>
</evidence>
<comment type="caution">
    <text evidence="4">The sequence shown here is derived from an EMBL/GenBank/DDBJ whole genome shotgun (WGS) entry which is preliminary data.</text>
</comment>
<name>A0A4S1CD55_9BACT</name>
<accession>A0A4S1CD55</accession>
<reference evidence="4 5" key="1">
    <citation type="submission" date="2019-04" db="EMBL/GenBank/DDBJ databases">
        <title>Geobacter oryzae sp. nov., ferric-reducing bacteria isolated from paddy soil.</title>
        <authorList>
            <person name="Xu Z."/>
            <person name="Masuda Y."/>
            <person name="Itoh H."/>
            <person name="Senoo K."/>
        </authorList>
    </citation>
    <scope>NUCLEOTIDE SEQUENCE [LARGE SCALE GENOMIC DNA]</scope>
    <source>
        <strain evidence="4 5">Red111</strain>
    </source>
</reference>
<dbReference type="Pfam" id="PF00072">
    <property type="entry name" value="Response_reg"/>
    <property type="match status" value="1"/>
</dbReference>
<dbReference type="PANTHER" id="PTHR44591:SF21">
    <property type="entry name" value="TWO-COMPONENT RESPONSE REGULATOR"/>
    <property type="match status" value="1"/>
</dbReference>
<keyword evidence="1 2" id="KW-0597">Phosphoprotein</keyword>
<dbReference type="AlphaFoldDB" id="A0A4S1CD55"/>
<keyword evidence="5" id="KW-1185">Reference proteome</keyword>
<dbReference type="Gene3D" id="3.40.50.2300">
    <property type="match status" value="1"/>
</dbReference>
<dbReference type="SMART" id="SM00448">
    <property type="entry name" value="REC"/>
    <property type="match status" value="1"/>
</dbReference>
<dbReference type="RefSeq" id="WP_135870813.1">
    <property type="nucleotide sequence ID" value="NZ_SRSC01000003.1"/>
</dbReference>
<evidence type="ECO:0000259" key="3">
    <source>
        <dbReference type="PROSITE" id="PS50110"/>
    </source>
</evidence>
<dbReference type="PROSITE" id="PS50110">
    <property type="entry name" value="RESPONSE_REGULATORY"/>
    <property type="match status" value="1"/>
</dbReference>
<dbReference type="EMBL" id="SRSC01000003">
    <property type="protein sequence ID" value="TGU71321.1"/>
    <property type="molecule type" value="Genomic_DNA"/>
</dbReference>
<dbReference type="PANTHER" id="PTHR44591">
    <property type="entry name" value="STRESS RESPONSE REGULATOR PROTEIN 1"/>
    <property type="match status" value="1"/>
</dbReference>
<dbReference type="Proteomes" id="UP000306416">
    <property type="component" value="Unassembled WGS sequence"/>
</dbReference>
<dbReference type="InterPro" id="IPR011006">
    <property type="entry name" value="CheY-like_superfamily"/>
</dbReference>
<evidence type="ECO:0000256" key="1">
    <source>
        <dbReference type="ARBA" id="ARBA00022553"/>
    </source>
</evidence>
<gene>
    <name evidence="4" type="ORF">E4633_13340</name>
</gene>
<feature type="domain" description="Response regulatory" evidence="3">
    <location>
        <begin position="3"/>
        <end position="128"/>
    </location>
</feature>
<proteinExistence type="predicted"/>